<organism evidence="4 5">
    <name type="scientific">Notechis scutatus</name>
    <name type="common">mainland tiger snake</name>
    <dbReference type="NCBI Taxonomy" id="8663"/>
    <lineage>
        <taxon>Eukaryota</taxon>
        <taxon>Metazoa</taxon>
        <taxon>Chordata</taxon>
        <taxon>Craniata</taxon>
        <taxon>Vertebrata</taxon>
        <taxon>Euteleostomi</taxon>
        <taxon>Lepidosauria</taxon>
        <taxon>Squamata</taxon>
        <taxon>Bifurcata</taxon>
        <taxon>Unidentata</taxon>
        <taxon>Episquamata</taxon>
        <taxon>Toxicofera</taxon>
        <taxon>Serpentes</taxon>
        <taxon>Colubroidea</taxon>
        <taxon>Elapidae</taxon>
        <taxon>Hydrophiinae</taxon>
        <taxon>Notechis</taxon>
    </lineage>
</organism>
<dbReference type="RefSeq" id="XP_026542894.1">
    <property type="nucleotide sequence ID" value="XM_026687109.1"/>
</dbReference>
<reference evidence="5" key="1">
    <citation type="submission" date="2025-08" db="UniProtKB">
        <authorList>
            <consortium name="RefSeq"/>
        </authorList>
    </citation>
    <scope>IDENTIFICATION</scope>
</reference>
<dbReference type="InterPro" id="IPR003309">
    <property type="entry name" value="SCAN_dom"/>
</dbReference>
<protein>
    <submittedName>
        <fullName evidence="5">SCAN domain-containing protein 3-like</fullName>
    </submittedName>
</protein>
<proteinExistence type="predicted"/>
<feature type="domain" description="SCAN box" evidence="3">
    <location>
        <begin position="144"/>
        <end position="222"/>
    </location>
</feature>
<dbReference type="Pfam" id="PF02023">
    <property type="entry name" value="SCAN"/>
    <property type="match status" value="1"/>
</dbReference>
<feature type="region of interest" description="Disordered" evidence="2">
    <location>
        <begin position="32"/>
        <end position="51"/>
    </location>
</feature>
<dbReference type="SMART" id="SM00431">
    <property type="entry name" value="SCAN"/>
    <property type="match status" value="1"/>
</dbReference>
<feature type="compositionally biased region" description="Basic and acidic residues" evidence="2">
    <location>
        <begin position="34"/>
        <end position="47"/>
    </location>
</feature>
<evidence type="ECO:0000313" key="5">
    <source>
        <dbReference type="RefSeq" id="XP_026542894.1"/>
    </source>
</evidence>
<keyword evidence="1" id="KW-0539">Nucleus</keyword>
<gene>
    <name evidence="5" type="primary">LOC113425120</name>
</gene>
<dbReference type="PANTHER" id="PTHR45935:SF15">
    <property type="entry name" value="SCAN BOX DOMAIN-CONTAINING PROTEIN"/>
    <property type="match status" value="1"/>
</dbReference>
<evidence type="ECO:0000313" key="4">
    <source>
        <dbReference type="Proteomes" id="UP000504612"/>
    </source>
</evidence>
<dbReference type="PANTHER" id="PTHR45935">
    <property type="entry name" value="PROTEIN ZBED8-RELATED"/>
    <property type="match status" value="1"/>
</dbReference>
<dbReference type="FunFam" id="1.10.4020.10:FF:000001">
    <property type="entry name" value="zinc finger protein 263 isoform X1"/>
    <property type="match status" value="1"/>
</dbReference>
<evidence type="ECO:0000256" key="1">
    <source>
        <dbReference type="ARBA" id="ARBA00023242"/>
    </source>
</evidence>
<name>A0A6J1VSG9_9SAUR</name>
<dbReference type="InterPro" id="IPR050916">
    <property type="entry name" value="SCAN-C2H2_zinc_finger"/>
</dbReference>
<dbReference type="GeneID" id="113425120"/>
<dbReference type="InterPro" id="IPR038269">
    <property type="entry name" value="SCAN_sf"/>
</dbReference>
<dbReference type="Gene3D" id="1.10.4020.10">
    <property type="entry name" value="DNA breaking-rejoining enzymes"/>
    <property type="match status" value="1"/>
</dbReference>
<evidence type="ECO:0000256" key="2">
    <source>
        <dbReference type="SAM" id="MobiDB-lite"/>
    </source>
</evidence>
<keyword evidence="4" id="KW-1185">Reference proteome</keyword>
<dbReference type="AlphaFoldDB" id="A0A6J1VSG9"/>
<sequence>MKQLDPLVDLNLDKGPDETFIPGELPGCLASKQIKRDPEGEQAKDWESPGQESLKVRRLSLSHSIGRQRNSDPWDDAKIFLISFEQVAEACRWPKAEWMARLLPALTGPAREAFNGLETVDQEDYGKVKAAILRGAAFKMEAQRQHFRQFRYQEVEDPRRVYGDLRELCYRWLKPEKHTKEEILELLILEQFLAILPPEIQSWIRECDPENWVQTTDLMEDFLMSQQEAEMWKQQVPVSSQDRVGDACNPVKELLFVENKEHILGDWRSAHPDDENSPCNHPVTFPPPEGQDFVETGPNEVRKHLAGGGRPCDQLFVTATILDR</sequence>
<dbReference type="Proteomes" id="UP000504612">
    <property type="component" value="Unplaced"/>
</dbReference>
<dbReference type="PROSITE" id="PS50804">
    <property type="entry name" value="SCAN_BOX"/>
    <property type="match status" value="1"/>
</dbReference>
<evidence type="ECO:0000259" key="3">
    <source>
        <dbReference type="PROSITE" id="PS50804"/>
    </source>
</evidence>
<accession>A0A6J1VSG9</accession>
<dbReference type="SUPFAM" id="SSF47353">
    <property type="entry name" value="Retrovirus capsid dimerization domain-like"/>
    <property type="match status" value="1"/>
</dbReference>
<dbReference type="KEGG" id="nss:113425120"/>